<organism evidence="12 13">
    <name type="scientific">Mucilaginibacter rubeus</name>
    <dbReference type="NCBI Taxonomy" id="2027860"/>
    <lineage>
        <taxon>Bacteria</taxon>
        <taxon>Pseudomonadati</taxon>
        <taxon>Bacteroidota</taxon>
        <taxon>Sphingobacteriia</taxon>
        <taxon>Sphingobacteriales</taxon>
        <taxon>Sphingobacteriaceae</taxon>
        <taxon>Mucilaginibacter</taxon>
    </lineage>
</organism>
<reference evidence="12" key="1">
    <citation type="submission" date="2019-08" db="EMBL/GenBank/DDBJ databases">
        <title>Comparative genome analysis confer to the adaptation heavy metal polluted environment.</title>
        <authorList>
            <person name="Li Y."/>
        </authorList>
    </citation>
    <scope>NUCLEOTIDE SEQUENCE [LARGE SCALE GENOMIC DNA]</scope>
    <source>
        <strain evidence="12">P1</strain>
    </source>
</reference>
<evidence type="ECO:0000256" key="1">
    <source>
        <dbReference type="ARBA" id="ARBA00001947"/>
    </source>
</evidence>
<dbReference type="PROSITE" id="PS00143">
    <property type="entry name" value="INSULINASE"/>
    <property type="match status" value="1"/>
</dbReference>
<keyword evidence="9" id="KW-0732">Signal</keyword>
<evidence type="ECO:0000256" key="5">
    <source>
        <dbReference type="ARBA" id="ARBA00022801"/>
    </source>
</evidence>
<protein>
    <submittedName>
        <fullName evidence="12">Insulinase family protein</fullName>
    </submittedName>
</protein>
<keyword evidence="5" id="KW-0378">Hydrolase</keyword>
<evidence type="ECO:0000259" key="11">
    <source>
        <dbReference type="Pfam" id="PF05193"/>
    </source>
</evidence>
<dbReference type="InterPro" id="IPR011249">
    <property type="entry name" value="Metalloenz_LuxS/M16"/>
</dbReference>
<evidence type="ECO:0000259" key="10">
    <source>
        <dbReference type="Pfam" id="PF00675"/>
    </source>
</evidence>
<dbReference type="OrthoDB" id="9811314at2"/>
<gene>
    <name evidence="12" type="ORF">DEO27_017510</name>
</gene>
<name>A0A5C1I1R8_9SPHI</name>
<feature type="domain" description="Peptidase M16 C-terminal" evidence="11">
    <location>
        <begin position="219"/>
        <end position="398"/>
    </location>
</feature>
<feature type="chain" id="PRO_5023032809" evidence="9">
    <location>
        <begin position="27"/>
        <end position="946"/>
    </location>
</feature>
<dbReference type="GO" id="GO:0004222">
    <property type="term" value="F:metalloendopeptidase activity"/>
    <property type="evidence" value="ECO:0007669"/>
    <property type="project" value="InterPro"/>
</dbReference>
<evidence type="ECO:0000313" key="13">
    <source>
        <dbReference type="Proteomes" id="UP000251402"/>
    </source>
</evidence>
<keyword evidence="3" id="KW-0645">Protease</keyword>
<dbReference type="Pfam" id="PF05193">
    <property type="entry name" value="Peptidase_M16_C"/>
    <property type="match status" value="2"/>
</dbReference>
<comment type="cofactor">
    <cofactor evidence="1">
        <name>Zn(2+)</name>
        <dbReference type="ChEBI" id="CHEBI:29105"/>
    </cofactor>
</comment>
<dbReference type="KEGG" id="mrub:DEO27_017510"/>
<keyword evidence="4" id="KW-0479">Metal-binding</keyword>
<dbReference type="GO" id="GO:0046872">
    <property type="term" value="F:metal ion binding"/>
    <property type="evidence" value="ECO:0007669"/>
    <property type="project" value="UniProtKB-KW"/>
</dbReference>
<dbReference type="InterPro" id="IPR050626">
    <property type="entry name" value="Peptidase_M16"/>
</dbReference>
<feature type="domain" description="Peptidase M16 C-terminal" evidence="11">
    <location>
        <begin position="710"/>
        <end position="871"/>
    </location>
</feature>
<evidence type="ECO:0000256" key="3">
    <source>
        <dbReference type="ARBA" id="ARBA00022670"/>
    </source>
</evidence>
<evidence type="ECO:0000256" key="7">
    <source>
        <dbReference type="ARBA" id="ARBA00023049"/>
    </source>
</evidence>
<evidence type="ECO:0000256" key="2">
    <source>
        <dbReference type="ARBA" id="ARBA00007261"/>
    </source>
</evidence>
<sequence length="946" mass="105499">MHLNLRCGSFALALLAIVLPCSKTSAQTLSAGNAPDTVLRLDPSVRTGKLKNGLTYFIKHNTEPRKRALFYLVSKAGSILEDDNERGLAHFIEHMSFNGTKHYPKNELVAYLERSGVKFGADINAYTSFNETVYQLPLPSDDPQLIRNGVQILRDWAQDATLSTSEINSERGVILEEKRLRKGAAERMRNVYLPTLLNFSKYASRIPIGTEEVIQHAEPQVLKKFYSKWYRPDLQAVLIVGDINPDEMERQVKEKFADLKNPVNEIPRVEFTIPLTGKPQFVSVTDKEINIESAQIIIKHRAGKLKTVNDYRRMLTTQFMNQMLAARFSELLRSADLPFASGSAGAEDGLGGLENFSVSVSSNPGELDRGILAAWKEIERVKRFGFDEIELDRCKRSLMETMSAALKEKDKTASVALIREYTDYFLNGTAAPGIAKEYLLAKDMTTSITLKDVNELVKREITGQDMDIVVTGPEKNKENMLTQSDVLSLMKSAETAHLEPYHPQNNASALLIKQPKGGHIVNRSYDGKINVTQLVLSNGVKVFIKPTDFKNDEIVFNGFAPGGTSLYKDEEYQSAVSANLIPSFGAGNYGTTAMANYFNERQMRVQPFINERAQGFTGVTTRGAATDALELVYAYATEPRLDTAAFKSLISRTRAGIINRSGNPESVYQDTLNAVLTNNNPRKTGPSIEKLNKIDIDRAFGVYKERFADAAGFQFFFAGNIDSLTLYPLLEKYLGGLPASSNVTRPKDLNNAIPTGTIEKTVFKGQEQKSTVTMVYSGTFDYSMDSKLRLDALKDIIQFRLIERLREEESGVYSPRAVLNNNKYPESRYSLIISFGCAPENVTKLTAAVKDELEKLRLKGPVPAELEKFKAESNRTMEATLTTNAFWAAYLNLQAQNRENPDEILAHSRMIDNISAADVQNAATQYLSGNNLIEVILLPETKKNNP</sequence>
<dbReference type="SUPFAM" id="SSF63411">
    <property type="entry name" value="LuxS/MPP-like metallohydrolase"/>
    <property type="match status" value="4"/>
</dbReference>
<evidence type="ECO:0000256" key="4">
    <source>
        <dbReference type="ARBA" id="ARBA00022723"/>
    </source>
</evidence>
<keyword evidence="13" id="KW-1185">Reference proteome</keyword>
<feature type="signal peptide" evidence="9">
    <location>
        <begin position="1"/>
        <end position="26"/>
    </location>
</feature>
<dbReference type="EMBL" id="CP043450">
    <property type="protein sequence ID" value="QEM11746.1"/>
    <property type="molecule type" value="Genomic_DNA"/>
</dbReference>
<accession>A0A5C1I1R8</accession>
<dbReference type="InterPro" id="IPR007863">
    <property type="entry name" value="Peptidase_M16_C"/>
</dbReference>
<dbReference type="PANTHER" id="PTHR43690:SF34">
    <property type="entry name" value="ZINC PROTEASE PQQL-LIKE"/>
    <property type="match status" value="1"/>
</dbReference>
<dbReference type="Proteomes" id="UP000251402">
    <property type="component" value="Chromosome"/>
</dbReference>
<proteinExistence type="inferred from homology"/>
<dbReference type="InterPro" id="IPR001431">
    <property type="entry name" value="Pept_M16_Zn_BS"/>
</dbReference>
<evidence type="ECO:0000256" key="9">
    <source>
        <dbReference type="SAM" id="SignalP"/>
    </source>
</evidence>
<dbReference type="RefSeq" id="WP_112567564.1">
    <property type="nucleotide sequence ID" value="NZ_CP043450.1"/>
</dbReference>
<evidence type="ECO:0000256" key="8">
    <source>
        <dbReference type="RuleBase" id="RU004447"/>
    </source>
</evidence>
<evidence type="ECO:0000313" key="12">
    <source>
        <dbReference type="EMBL" id="QEM11746.1"/>
    </source>
</evidence>
<dbReference type="Pfam" id="PF00675">
    <property type="entry name" value="Peptidase_M16"/>
    <property type="match status" value="1"/>
</dbReference>
<feature type="domain" description="Peptidase M16 N-terminal" evidence="10">
    <location>
        <begin position="59"/>
        <end position="177"/>
    </location>
</feature>
<comment type="similarity">
    <text evidence="2 8">Belongs to the peptidase M16 family.</text>
</comment>
<dbReference type="AlphaFoldDB" id="A0A5C1I1R8"/>
<dbReference type="InterPro" id="IPR011765">
    <property type="entry name" value="Pept_M16_N"/>
</dbReference>
<dbReference type="Gene3D" id="3.30.830.10">
    <property type="entry name" value="Metalloenzyme, LuxS/M16 peptidase-like"/>
    <property type="match status" value="4"/>
</dbReference>
<keyword evidence="7" id="KW-0482">Metalloprotease</keyword>
<dbReference type="GO" id="GO:0006508">
    <property type="term" value="P:proteolysis"/>
    <property type="evidence" value="ECO:0007669"/>
    <property type="project" value="UniProtKB-KW"/>
</dbReference>
<dbReference type="PANTHER" id="PTHR43690">
    <property type="entry name" value="NARDILYSIN"/>
    <property type="match status" value="1"/>
</dbReference>
<keyword evidence="6" id="KW-0862">Zinc</keyword>
<evidence type="ECO:0000256" key="6">
    <source>
        <dbReference type="ARBA" id="ARBA00022833"/>
    </source>
</evidence>